<accession>A0ABP7SP60</accession>
<protein>
    <submittedName>
        <fullName evidence="5">DeoR/GlpR family DNA-binding transcription regulator</fullName>
    </submittedName>
</protein>
<dbReference type="SMART" id="SM01134">
    <property type="entry name" value="DeoRC"/>
    <property type="match status" value="1"/>
</dbReference>
<evidence type="ECO:0000256" key="3">
    <source>
        <dbReference type="ARBA" id="ARBA00023163"/>
    </source>
</evidence>
<dbReference type="EMBL" id="BAABAL010000016">
    <property type="protein sequence ID" value="GAA4014540.1"/>
    <property type="molecule type" value="Genomic_DNA"/>
</dbReference>
<evidence type="ECO:0000256" key="1">
    <source>
        <dbReference type="ARBA" id="ARBA00023015"/>
    </source>
</evidence>
<dbReference type="InterPro" id="IPR036388">
    <property type="entry name" value="WH-like_DNA-bd_sf"/>
</dbReference>
<comment type="caution">
    <text evidence="5">The sequence shown here is derived from an EMBL/GenBank/DDBJ whole genome shotgun (WGS) entry which is preliminary data.</text>
</comment>
<dbReference type="PANTHER" id="PTHR30363:SF44">
    <property type="entry name" value="AGA OPERON TRANSCRIPTIONAL REPRESSOR-RELATED"/>
    <property type="match status" value="1"/>
</dbReference>
<dbReference type="PANTHER" id="PTHR30363">
    <property type="entry name" value="HTH-TYPE TRANSCRIPTIONAL REGULATOR SRLR-RELATED"/>
    <property type="match status" value="1"/>
</dbReference>
<dbReference type="Pfam" id="PF08220">
    <property type="entry name" value="HTH_DeoR"/>
    <property type="match status" value="1"/>
</dbReference>
<dbReference type="InterPro" id="IPR014036">
    <property type="entry name" value="DeoR-like_C"/>
</dbReference>
<dbReference type="InterPro" id="IPR001034">
    <property type="entry name" value="DeoR_HTH"/>
</dbReference>
<keyword evidence="3" id="KW-0804">Transcription</keyword>
<dbReference type="Gene3D" id="3.40.50.1360">
    <property type="match status" value="1"/>
</dbReference>
<feature type="domain" description="HTH deoR-type" evidence="4">
    <location>
        <begin position="20"/>
        <end position="75"/>
    </location>
</feature>
<dbReference type="SUPFAM" id="SSF46785">
    <property type="entry name" value="Winged helix' DNA-binding domain"/>
    <property type="match status" value="1"/>
</dbReference>
<dbReference type="PROSITE" id="PS00894">
    <property type="entry name" value="HTH_DEOR_1"/>
    <property type="match status" value="1"/>
</dbReference>
<dbReference type="GO" id="GO:0003677">
    <property type="term" value="F:DNA binding"/>
    <property type="evidence" value="ECO:0007669"/>
    <property type="project" value="UniProtKB-KW"/>
</dbReference>
<dbReference type="Gene3D" id="1.10.10.10">
    <property type="entry name" value="Winged helix-like DNA-binding domain superfamily/Winged helix DNA-binding domain"/>
    <property type="match status" value="1"/>
</dbReference>
<evidence type="ECO:0000259" key="4">
    <source>
        <dbReference type="PROSITE" id="PS51000"/>
    </source>
</evidence>
<dbReference type="SUPFAM" id="SSF100950">
    <property type="entry name" value="NagB/RpiA/CoA transferase-like"/>
    <property type="match status" value="1"/>
</dbReference>
<gene>
    <name evidence="5" type="ORF">GCM10022247_41780</name>
</gene>
<keyword evidence="6" id="KW-1185">Reference proteome</keyword>
<keyword evidence="1" id="KW-0805">Transcription regulation</keyword>
<dbReference type="PROSITE" id="PS51000">
    <property type="entry name" value="HTH_DEOR_2"/>
    <property type="match status" value="1"/>
</dbReference>
<dbReference type="Pfam" id="PF00455">
    <property type="entry name" value="DeoRC"/>
    <property type="match status" value="1"/>
</dbReference>
<evidence type="ECO:0000313" key="5">
    <source>
        <dbReference type="EMBL" id="GAA4014540.1"/>
    </source>
</evidence>
<evidence type="ECO:0000313" key="6">
    <source>
        <dbReference type="Proteomes" id="UP001501747"/>
    </source>
</evidence>
<name>A0ABP7SP60_9PSEU</name>
<evidence type="ECO:0000256" key="2">
    <source>
        <dbReference type="ARBA" id="ARBA00023125"/>
    </source>
</evidence>
<sequence>MHDGAATVESEMSDHVRVNRYERLNALLELLAERGRIEVDDIAEELSASAATIRRDLDHLAGQQLLTRTRGGAVAHAVSYDLPLRYKSVRHADEKQRIGARAAALASRGSVVGLNGGTTATEVARALATRPDLHETGSETALTVVTNALNIANELAVRPQVKLVVTGGVARPQSYELIGPLGTKILDELTVDVTFLGVDGIDPESGAAAHHEGEASINRLLAERARKVVVVADSSKIGARAFARICAPSEVNVLVTDVGASMDDVRRFEERGIEVIRV</sequence>
<dbReference type="PRINTS" id="PR00037">
    <property type="entry name" value="HTHLACR"/>
</dbReference>
<dbReference type="InterPro" id="IPR050313">
    <property type="entry name" value="Carb_Metab_HTH_regulators"/>
</dbReference>
<dbReference type="InterPro" id="IPR018356">
    <property type="entry name" value="Tscrpt_reg_HTH_DeoR_CS"/>
</dbReference>
<dbReference type="InterPro" id="IPR037171">
    <property type="entry name" value="NagB/RpiA_transferase-like"/>
</dbReference>
<organism evidence="5 6">
    <name type="scientific">Allokutzneria multivorans</name>
    <dbReference type="NCBI Taxonomy" id="1142134"/>
    <lineage>
        <taxon>Bacteria</taxon>
        <taxon>Bacillati</taxon>
        <taxon>Actinomycetota</taxon>
        <taxon>Actinomycetes</taxon>
        <taxon>Pseudonocardiales</taxon>
        <taxon>Pseudonocardiaceae</taxon>
        <taxon>Allokutzneria</taxon>
    </lineage>
</organism>
<dbReference type="InterPro" id="IPR036390">
    <property type="entry name" value="WH_DNA-bd_sf"/>
</dbReference>
<dbReference type="Proteomes" id="UP001501747">
    <property type="component" value="Unassembled WGS sequence"/>
</dbReference>
<dbReference type="SMART" id="SM00420">
    <property type="entry name" value="HTH_DEOR"/>
    <property type="match status" value="1"/>
</dbReference>
<proteinExistence type="predicted"/>
<keyword evidence="2 5" id="KW-0238">DNA-binding</keyword>
<reference evidence="6" key="1">
    <citation type="journal article" date="2019" name="Int. J. Syst. Evol. Microbiol.">
        <title>The Global Catalogue of Microorganisms (GCM) 10K type strain sequencing project: providing services to taxonomists for standard genome sequencing and annotation.</title>
        <authorList>
            <consortium name="The Broad Institute Genomics Platform"/>
            <consortium name="The Broad Institute Genome Sequencing Center for Infectious Disease"/>
            <person name="Wu L."/>
            <person name="Ma J."/>
        </authorList>
    </citation>
    <scope>NUCLEOTIDE SEQUENCE [LARGE SCALE GENOMIC DNA]</scope>
    <source>
        <strain evidence="6">JCM 17342</strain>
    </source>
</reference>